<dbReference type="EMBL" id="MCOK01000001">
    <property type="protein sequence ID" value="OOC53939.1"/>
    <property type="molecule type" value="Genomic_DNA"/>
</dbReference>
<dbReference type="OrthoDB" id="3430863at2"/>
<evidence type="ECO:0000313" key="3">
    <source>
        <dbReference type="Proteomes" id="UP000189004"/>
    </source>
</evidence>
<evidence type="ECO:0000313" key="1">
    <source>
        <dbReference type="EMBL" id="NYH55255.1"/>
    </source>
</evidence>
<name>A0A1V3C0D3_9ACTN</name>
<reference evidence="3" key="1">
    <citation type="submission" date="2016-08" db="EMBL/GenBank/DDBJ databases">
        <authorList>
            <person name="Tokovenko B."/>
            <person name="Kalinowski J."/>
        </authorList>
    </citation>
    <scope>NUCLEOTIDE SEQUENCE [LARGE SCALE GENOMIC DNA]</scope>
    <source>
        <strain evidence="3">UTMC102</strain>
    </source>
</reference>
<accession>A0A1V3C0D3</accession>
<gene>
    <name evidence="1" type="ORF">HNR06_004844</name>
    <name evidence="2" type="ORF">NOSIN_09095</name>
</gene>
<accession>A0A7Y9XIK5</accession>
<proteinExistence type="predicted"/>
<dbReference type="AlphaFoldDB" id="A0A1V3C0D3"/>
<evidence type="ECO:0000313" key="2">
    <source>
        <dbReference type="EMBL" id="OOC53939.1"/>
    </source>
</evidence>
<dbReference type="EMBL" id="JACCHL010000001">
    <property type="protein sequence ID" value="NYH55255.1"/>
    <property type="molecule type" value="Genomic_DNA"/>
</dbReference>
<comment type="caution">
    <text evidence="2">The sequence shown here is derived from an EMBL/GenBank/DDBJ whole genome shotgun (WGS) entry which is preliminary data.</text>
</comment>
<keyword evidence="3" id="KW-1185">Reference proteome</keyword>
<reference evidence="1 4" key="3">
    <citation type="submission" date="2020-07" db="EMBL/GenBank/DDBJ databases">
        <title>Sequencing the genomes of 1000 actinobacteria strains.</title>
        <authorList>
            <person name="Klenk H.-P."/>
        </authorList>
    </citation>
    <scope>NUCLEOTIDE SEQUENCE [LARGE SCALE GENOMIC DNA]</scope>
    <source>
        <strain evidence="1 4">DSM 45278</strain>
    </source>
</reference>
<organism evidence="2 3">
    <name type="scientific">Nocardiopsis sinuspersici</name>
    <dbReference type="NCBI Taxonomy" id="501010"/>
    <lineage>
        <taxon>Bacteria</taxon>
        <taxon>Bacillati</taxon>
        <taxon>Actinomycetota</taxon>
        <taxon>Actinomycetes</taxon>
        <taxon>Streptosporangiales</taxon>
        <taxon>Nocardiopsidaceae</taxon>
        <taxon>Nocardiopsis</taxon>
    </lineage>
</organism>
<evidence type="ECO:0000313" key="4">
    <source>
        <dbReference type="Proteomes" id="UP000584931"/>
    </source>
</evidence>
<dbReference type="RefSeq" id="WP_077690331.1">
    <property type="nucleotide sequence ID" value="NZ_JACCHL010000001.1"/>
</dbReference>
<sequence>MPEHTEHQLTDTEVEHLAATLRRRRAELATAEGVRIGQGTVVHGLTTHMWAGIEVPAVSCHAAADPLRLFPAPGAVTCRRCLGRVRAERGQVPGQTELWP</sequence>
<reference evidence="2" key="2">
    <citation type="submission" date="2016-08" db="EMBL/GenBank/DDBJ databases">
        <authorList>
            <person name="Seilhamer J.J."/>
        </authorList>
    </citation>
    <scope>NUCLEOTIDE SEQUENCE [LARGE SCALE GENOMIC DNA]</scope>
    <source>
        <strain evidence="2">UTMC102</strain>
    </source>
</reference>
<dbReference type="Proteomes" id="UP000584931">
    <property type="component" value="Unassembled WGS sequence"/>
</dbReference>
<dbReference type="Proteomes" id="UP000189004">
    <property type="component" value="Unassembled WGS sequence"/>
</dbReference>
<protein>
    <submittedName>
        <fullName evidence="2">Uncharacterized protein</fullName>
    </submittedName>
</protein>